<proteinExistence type="inferred from homology"/>
<evidence type="ECO:0000313" key="4">
    <source>
        <dbReference type="EMBL" id="SDZ45447.1"/>
    </source>
</evidence>
<evidence type="ECO:0000256" key="1">
    <source>
        <dbReference type="ARBA" id="ARBA00009809"/>
    </source>
</evidence>
<comment type="similarity">
    <text evidence="1 2">Belongs to the glycosyl hydrolase 35 family.</text>
</comment>
<dbReference type="SUPFAM" id="SSF51445">
    <property type="entry name" value="(Trans)glycosidases"/>
    <property type="match status" value="1"/>
</dbReference>
<organism evidence="4 5">
    <name type="scientific">Herbiconiux ginsengi</name>
    <dbReference type="NCBI Taxonomy" id="381665"/>
    <lineage>
        <taxon>Bacteria</taxon>
        <taxon>Bacillati</taxon>
        <taxon>Actinomycetota</taxon>
        <taxon>Actinomycetes</taxon>
        <taxon>Micrococcales</taxon>
        <taxon>Microbacteriaceae</taxon>
        <taxon>Herbiconiux</taxon>
    </lineage>
</organism>
<dbReference type="Proteomes" id="UP000198891">
    <property type="component" value="Unassembled WGS sequence"/>
</dbReference>
<dbReference type="AlphaFoldDB" id="A0A1H3T698"/>
<protein>
    <submittedName>
        <fullName evidence="4">Glycosyl hydrolases family 35</fullName>
    </submittedName>
</protein>
<dbReference type="Pfam" id="PF01301">
    <property type="entry name" value="Glyco_hydro_35"/>
    <property type="match status" value="1"/>
</dbReference>
<evidence type="ECO:0000313" key="5">
    <source>
        <dbReference type="Proteomes" id="UP000198891"/>
    </source>
</evidence>
<dbReference type="OrthoDB" id="9813184at2"/>
<sequence>MTAIRVENGLVHVGDRAFPLIAGEIQFWRMDPETWGPAVRAARDAGITVVSTYLSWRRHEPTPGGLSFAGEEDPRLDVRRFLQICADEEMFVQLKPGPWICAEEPGGGYPDWLLERTELLACDDAGEVVIGYNPPFQHPVPSYAHPDYLAEVRAWFGAVWDAVRGQVYPAGPIIALQLDNEPSICFQDSLYGADYSDSALAGFRSWLRERYRDDPERLLAGWGVDPGAVGSVEPPRRPDAVASITAPARVRDWIEFKTSATGDYLAALQTMHRELGGEGLLYTVNLVTHPVHDVPVAHSAIRAATGAAIGEDHYYIPPLDAADLHRLARSAATARSAGEPLPWVPELQAGIWRSPGEDVRYPDPTPLEQEIWWGAAIALGFAGANLYMLADRENWEYAPLSSDGQRSPFFRPIARLRLLSRFHPDALTLPALPSVVVAWHRQDAYDAYAVTGTSRLPDVPWHDETAARAYTAWDETLAALTARGVSYDLWDSAGELPAPAGAPLVVPPHSGVPVHLLDAVARSGRAVIRLDDDLADLDRVIEGMPHIVTASGRVGETLVSVRDRRTGSIVHVVHWGGGCTGARLRLPGVEGRRVREIGVEGSTWSDPETMRFALVPGHRVFLVER</sequence>
<dbReference type="RefSeq" id="WP_092557083.1">
    <property type="nucleotide sequence ID" value="NZ_FNPZ01000004.1"/>
</dbReference>
<dbReference type="GO" id="GO:0005975">
    <property type="term" value="P:carbohydrate metabolic process"/>
    <property type="evidence" value="ECO:0007669"/>
    <property type="project" value="InterPro"/>
</dbReference>
<reference evidence="4 5" key="1">
    <citation type="submission" date="2016-10" db="EMBL/GenBank/DDBJ databases">
        <authorList>
            <person name="de Groot N.N."/>
        </authorList>
    </citation>
    <scope>NUCLEOTIDE SEQUENCE [LARGE SCALE GENOMIC DNA]</scope>
    <source>
        <strain evidence="4 5">CGMCC 4.3491</strain>
    </source>
</reference>
<accession>A0A1H3T698</accession>
<dbReference type="InterPro" id="IPR001944">
    <property type="entry name" value="Glycoside_Hdrlase_35"/>
</dbReference>
<evidence type="ECO:0000259" key="3">
    <source>
        <dbReference type="Pfam" id="PF01301"/>
    </source>
</evidence>
<dbReference type="GO" id="GO:0004553">
    <property type="term" value="F:hydrolase activity, hydrolyzing O-glycosyl compounds"/>
    <property type="evidence" value="ECO:0007669"/>
    <property type="project" value="InterPro"/>
</dbReference>
<dbReference type="Gene3D" id="3.20.20.80">
    <property type="entry name" value="Glycosidases"/>
    <property type="match status" value="1"/>
</dbReference>
<dbReference type="EMBL" id="FNPZ01000004">
    <property type="protein sequence ID" value="SDZ45447.1"/>
    <property type="molecule type" value="Genomic_DNA"/>
</dbReference>
<dbReference type="PANTHER" id="PTHR23421">
    <property type="entry name" value="BETA-GALACTOSIDASE RELATED"/>
    <property type="match status" value="1"/>
</dbReference>
<dbReference type="InterPro" id="IPR017853">
    <property type="entry name" value="GH"/>
</dbReference>
<keyword evidence="5" id="KW-1185">Reference proteome</keyword>
<keyword evidence="4" id="KW-0378">Hydrolase</keyword>
<gene>
    <name evidence="4" type="ORF">SAMN05216554_4005</name>
</gene>
<dbReference type="InterPro" id="IPR031330">
    <property type="entry name" value="Gly_Hdrlase_35_cat"/>
</dbReference>
<name>A0A1H3T698_9MICO</name>
<feature type="domain" description="Glycoside hydrolase 35 catalytic" evidence="3">
    <location>
        <begin position="15"/>
        <end position="117"/>
    </location>
</feature>
<dbReference type="STRING" id="381665.SAMN05216554_4005"/>
<evidence type="ECO:0000256" key="2">
    <source>
        <dbReference type="RuleBase" id="RU003679"/>
    </source>
</evidence>